<dbReference type="AlphaFoldDB" id="A0A919TWK7"/>
<dbReference type="SUPFAM" id="SSF46894">
    <property type="entry name" value="C-terminal effector domain of the bipartite response regulators"/>
    <property type="match status" value="1"/>
</dbReference>
<dbReference type="GO" id="GO:0003677">
    <property type="term" value="F:DNA binding"/>
    <property type="evidence" value="ECO:0007669"/>
    <property type="project" value="InterPro"/>
</dbReference>
<dbReference type="Gene3D" id="3.40.50.300">
    <property type="entry name" value="P-loop containing nucleotide triphosphate hydrolases"/>
    <property type="match status" value="1"/>
</dbReference>
<protein>
    <recommendedName>
        <fullName evidence="5">ATPase</fullName>
    </recommendedName>
</protein>
<name>A0A919TWK7_9ACTN</name>
<evidence type="ECO:0000313" key="4">
    <source>
        <dbReference type="Proteomes" id="UP000623608"/>
    </source>
</evidence>
<sequence length="1036" mass="110144">MTIFRRILCAIGRHSGPWSFPAARLTTLTRVTVELVLLSRVAYRGREITGTGLRELLALLAGDLRSGCSTARLIDGLWPEQQPEHPAKALQTLVSRVRAMLGPDVLVSTPAGYRLALGAEQVDAGAVPILLSTSERAALAGDHASALRAAEAGLALCDGVTDDPPGGPLSALRAEIGPARIALIRVRALALSRLARPAEAIKPLTELAGQHPRDEEVLAELLRCTAALAGPAAALTRYAIYRQQLRDELGSDPGPALRAVHRELLLSDAPAVRHGVRQEPNQMLGRDRDVAAVTALLGTSRVTSIVGPGGLGKTRLAHAVARDAPQRVVHFVGLAGVTTGDVTGEVASALGVREAPGRAAQRSGPLAGILDALGPGPALLVLDNCEHVIDAAAELVRSLVSAGPELRVLTTGRAPLRLWSESVYPLPALDPATTAELFGRRARAIRPDVELPEAVVRKLCDRLDGLPLAVELAAARMSMMSVDEVARRLDDRFDLLRAHTRDSPPRHRTLHAVIDWSWHLLDPAAQEAMRALSVFPGTFSAAAARHLLGSEAVLEQLVEQSLLQVVASGTRFRMLETVREFSAARRPGWVVDGFLGWARDFAADWAESDLAAGPPAVAAIRAEQDNLLQALRYGLDRADGETVASTAALLGSLWITESNFTRLAGLAADTGWVLSHFRPGPAFVEATRTAAVFNALAGFVMPDLSPLRSLATLRRLPPAAPDTPIRAVQLALCAPNATALHRMADSAEPLPACVANYVLSYQWEHVNEPDRALSAARQMLVRLGDDQLLLRALAHGRIGELSLQNDPGEPAFRHLSAALELTTRLGWSTATRGRWALALADVQRGAYDEAERELAGADQGSPDDLTGLERFAIGARAQIALGRGDVEGGLRLWRQAAGLREPSGPGFWPFEVEAVTVIAHARHGRVDLVEDVVATLPGLLAATAPGIPVPEFPVCGTLLLALALTDIEHGATATGAGRIALAQRFGVLRGFQPDLSPARVRELAEKADRPAYEKAVASYAGLDHDGLRAAVSSDRA</sequence>
<dbReference type="InterPro" id="IPR036388">
    <property type="entry name" value="WH-like_DNA-bd_sf"/>
</dbReference>
<dbReference type="Pfam" id="PF03704">
    <property type="entry name" value="BTAD"/>
    <property type="match status" value="1"/>
</dbReference>
<dbReference type="PANTHER" id="PTHR47691">
    <property type="entry name" value="REGULATOR-RELATED"/>
    <property type="match status" value="1"/>
</dbReference>
<feature type="domain" description="Bacterial transcriptional activator" evidence="2">
    <location>
        <begin position="122"/>
        <end position="265"/>
    </location>
</feature>
<feature type="domain" description="AAA+ ATPase" evidence="1">
    <location>
        <begin position="299"/>
        <end position="448"/>
    </location>
</feature>
<dbReference type="Gene3D" id="1.25.40.10">
    <property type="entry name" value="Tetratricopeptide repeat domain"/>
    <property type="match status" value="2"/>
</dbReference>
<evidence type="ECO:0008006" key="5">
    <source>
        <dbReference type="Google" id="ProtNLM"/>
    </source>
</evidence>
<proteinExistence type="predicted"/>
<evidence type="ECO:0000259" key="2">
    <source>
        <dbReference type="SMART" id="SM01043"/>
    </source>
</evidence>
<dbReference type="SMART" id="SM00382">
    <property type="entry name" value="AAA"/>
    <property type="match status" value="1"/>
</dbReference>
<keyword evidence="4" id="KW-1185">Reference proteome</keyword>
<dbReference type="SMART" id="SM01043">
    <property type="entry name" value="BTAD"/>
    <property type="match status" value="1"/>
</dbReference>
<dbReference type="InterPro" id="IPR005158">
    <property type="entry name" value="BTAD"/>
</dbReference>
<dbReference type="InterPro" id="IPR016032">
    <property type="entry name" value="Sig_transdc_resp-reg_C-effctor"/>
</dbReference>
<organism evidence="3 4">
    <name type="scientific">Paractinoplanes tereljensis</name>
    <dbReference type="NCBI Taxonomy" id="571912"/>
    <lineage>
        <taxon>Bacteria</taxon>
        <taxon>Bacillati</taxon>
        <taxon>Actinomycetota</taxon>
        <taxon>Actinomycetes</taxon>
        <taxon>Micromonosporales</taxon>
        <taxon>Micromonosporaceae</taxon>
        <taxon>Paractinoplanes</taxon>
    </lineage>
</organism>
<dbReference type="GO" id="GO:0016887">
    <property type="term" value="F:ATP hydrolysis activity"/>
    <property type="evidence" value="ECO:0007669"/>
    <property type="project" value="InterPro"/>
</dbReference>
<dbReference type="InterPro" id="IPR049945">
    <property type="entry name" value="AAA_22"/>
</dbReference>
<dbReference type="Proteomes" id="UP000623608">
    <property type="component" value="Unassembled WGS sequence"/>
</dbReference>
<reference evidence="3" key="1">
    <citation type="submission" date="2021-01" db="EMBL/GenBank/DDBJ databases">
        <title>Whole genome shotgun sequence of Actinoplanes tereljensis NBRC 105297.</title>
        <authorList>
            <person name="Komaki H."/>
            <person name="Tamura T."/>
        </authorList>
    </citation>
    <scope>NUCLEOTIDE SEQUENCE</scope>
    <source>
        <strain evidence="3">NBRC 105297</strain>
    </source>
</reference>
<dbReference type="SUPFAM" id="SSF48452">
    <property type="entry name" value="TPR-like"/>
    <property type="match status" value="1"/>
</dbReference>
<accession>A0A919TWK7</accession>
<dbReference type="InterPro" id="IPR003593">
    <property type="entry name" value="AAA+_ATPase"/>
</dbReference>
<comment type="caution">
    <text evidence="3">The sequence shown here is derived from an EMBL/GenBank/DDBJ whole genome shotgun (WGS) entry which is preliminary data.</text>
</comment>
<dbReference type="InterPro" id="IPR027417">
    <property type="entry name" value="P-loop_NTPase"/>
</dbReference>
<dbReference type="PANTHER" id="PTHR47691:SF3">
    <property type="entry name" value="HTH-TYPE TRANSCRIPTIONAL REGULATOR RV0890C-RELATED"/>
    <property type="match status" value="1"/>
</dbReference>
<dbReference type="Gene3D" id="1.10.10.10">
    <property type="entry name" value="Winged helix-like DNA-binding domain superfamily/Winged helix DNA-binding domain"/>
    <property type="match status" value="1"/>
</dbReference>
<evidence type="ECO:0000313" key="3">
    <source>
        <dbReference type="EMBL" id="GIF23375.1"/>
    </source>
</evidence>
<dbReference type="InterPro" id="IPR011990">
    <property type="entry name" value="TPR-like_helical_dom_sf"/>
</dbReference>
<dbReference type="GO" id="GO:0006355">
    <property type="term" value="P:regulation of DNA-templated transcription"/>
    <property type="evidence" value="ECO:0007669"/>
    <property type="project" value="InterPro"/>
</dbReference>
<dbReference type="SUPFAM" id="SSF52540">
    <property type="entry name" value="P-loop containing nucleoside triphosphate hydrolases"/>
    <property type="match status" value="1"/>
</dbReference>
<evidence type="ECO:0000259" key="1">
    <source>
        <dbReference type="SMART" id="SM00382"/>
    </source>
</evidence>
<dbReference type="EMBL" id="BOMY01000039">
    <property type="protein sequence ID" value="GIF23375.1"/>
    <property type="molecule type" value="Genomic_DNA"/>
</dbReference>
<dbReference type="Pfam" id="PF13401">
    <property type="entry name" value="AAA_22"/>
    <property type="match status" value="1"/>
</dbReference>
<gene>
    <name evidence="3" type="ORF">Ate02nite_61050</name>
</gene>